<evidence type="ECO:0000256" key="17">
    <source>
        <dbReference type="ARBA" id="ARBA00025540"/>
    </source>
</evidence>
<dbReference type="GO" id="GO:0006883">
    <property type="term" value="P:intracellular sodium ion homeostasis"/>
    <property type="evidence" value="ECO:0007669"/>
    <property type="project" value="TreeGrafter"/>
</dbReference>
<dbReference type="InterPro" id="IPR038702">
    <property type="entry name" value="Na/K_ATPase_sub_beta_sf"/>
</dbReference>
<dbReference type="GO" id="GO:0036376">
    <property type="term" value="P:sodium ion export across plasma membrane"/>
    <property type="evidence" value="ECO:0007669"/>
    <property type="project" value="TreeGrafter"/>
</dbReference>
<dbReference type="GO" id="GO:1990573">
    <property type="term" value="P:potassium ion import across plasma membrane"/>
    <property type="evidence" value="ECO:0007669"/>
    <property type="project" value="TreeGrafter"/>
</dbReference>
<evidence type="ECO:0000256" key="2">
    <source>
        <dbReference type="ARBA" id="ARBA00005876"/>
    </source>
</evidence>
<dbReference type="GO" id="GO:0005890">
    <property type="term" value="C:sodium:potassium-exchanging ATPase complex"/>
    <property type="evidence" value="ECO:0007669"/>
    <property type="project" value="InterPro"/>
</dbReference>
<evidence type="ECO:0000256" key="15">
    <source>
        <dbReference type="ARBA" id="ARBA00023180"/>
    </source>
</evidence>
<keyword evidence="9" id="KW-0735">Signal-anchor</keyword>
<feature type="transmembrane region" description="Helical" evidence="18">
    <location>
        <begin position="69"/>
        <end position="90"/>
    </location>
</feature>
<evidence type="ECO:0000256" key="7">
    <source>
        <dbReference type="ARBA" id="ARBA00022692"/>
    </source>
</evidence>
<evidence type="ECO:0000256" key="11">
    <source>
        <dbReference type="ARBA" id="ARBA00023053"/>
    </source>
</evidence>
<evidence type="ECO:0000256" key="12">
    <source>
        <dbReference type="ARBA" id="ARBA00023065"/>
    </source>
</evidence>
<evidence type="ECO:0000256" key="9">
    <source>
        <dbReference type="ARBA" id="ARBA00022968"/>
    </source>
</evidence>
<evidence type="ECO:0000313" key="20">
    <source>
        <dbReference type="Proteomes" id="UP001152799"/>
    </source>
</evidence>
<proteinExistence type="inferred from homology"/>
<keyword evidence="6" id="KW-0740">Sodium/potassium transport</keyword>
<evidence type="ECO:0000256" key="5">
    <source>
        <dbReference type="ARBA" id="ARBA00022538"/>
    </source>
</evidence>
<keyword evidence="3" id="KW-0813">Transport</keyword>
<accession>A0A9N9MQN2</accession>
<gene>
    <name evidence="19" type="ORF">CEUTPL_LOCUS9165</name>
</gene>
<dbReference type="Pfam" id="PF00287">
    <property type="entry name" value="Na_K-ATPase"/>
    <property type="match status" value="1"/>
</dbReference>
<evidence type="ECO:0000256" key="16">
    <source>
        <dbReference type="ARBA" id="ARBA00023201"/>
    </source>
</evidence>
<keyword evidence="16" id="KW-0739">Sodium transport</keyword>
<keyword evidence="4" id="KW-1003">Cell membrane</keyword>
<keyword evidence="14" id="KW-1015">Disulfide bond</keyword>
<keyword evidence="8" id="KW-0630">Potassium</keyword>
<evidence type="ECO:0000256" key="1">
    <source>
        <dbReference type="ARBA" id="ARBA00004401"/>
    </source>
</evidence>
<keyword evidence="10 18" id="KW-1133">Transmembrane helix</keyword>
<keyword evidence="20" id="KW-1185">Reference proteome</keyword>
<sequence length="337" mass="39409">MTKSPKKSHQPPSRSMSKQDEILEDQNRYFANYGKKKLSKWELMSLFLWNPETKAVMGRTGSSWSKIGLFYLIFYAMLAALIAICMWVFLQTLNPRIPKWQLDQSIIGTNPGLGFRPMPDNMESTLIWFQGTNKSNYQPWVNKLNNFLETYYTPSKIAKGSGQIKPCSHSDFPRENEVCEVDVRQWGKCNKDDSYDYQRSSPCIFLKLNRIYGWTPEYYMENDELPKEMPKQLKEHILNITIPNQRRNVWISCQGENPADREYIGSLTYYPKNFQGFPGYYFPYLNKEGYLSPLVAVRFERAQPGVVINVECRAWAKNIKYSRGDRIGSVHFELLID</sequence>
<reference evidence="19" key="1">
    <citation type="submission" date="2022-01" db="EMBL/GenBank/DDBJ databases">
        <authorList>
            <person name="King R."/>
        </authorList>
    </citation>
    <scope>NUCLEOTIDE SEQUENCE</scope>
</reference>
<evidence type="ECO:0000256" key="4">
    <source>
        <dbReference type="ARBA" id="ARBA00022475"/>
    </source>
</evidence>
<keyword evidence="7 18" id="KW-0812">Transmembrane</keyword>
<dbReference type="Gene3D" id="2.60.40.1660">
    <property type="entry name" value="Na, k-atpase alpha subunit"/>
    <property type="match status" value="1"/>
</dbReference>
<dbReference type="AlphaFoldDB" id="A0A9N9MQN2"/>
<name>A0A9N9MQN2_9CUCU</name>
<comment type="subcellular location">
    <subcellularLocation>
        <location evidence="1">Cell membrane</location>
        <topology evidence="1">Single-pass type II membrane protein</topology>
    </subcellularLocation>
</comment>
<dbReference type="OrthoDB" id="5912413at2759"/>
<evidence type="ECO:0000256" key="14">
    <source>
        <dbReference type="ARBA" id="ARBA00023157"/>
    </source>
</evidence>
<keyword evidence="12" id="KW-0406">Ion transport</keyword>
<organism evidence="19 20">
    <name type="scientific">Ceutorhynchus assimilis</name>
    <name type="common">cabbage seed weevil</name>
    <dbReference type="NCBI Taxonomy" id="467358"/>
    <lineage>
        <taxon>Eukaryota</taxon>
        <taxon>Metazoa</taxon>
        <taxon>Ecdysozoa</taxon>
        <taxon>Arthropoda</taxon>
        <taxon>Hexapoda</taxon>
        <taxon>Insecta</taxon>
        <taxon>Pterygota</taxon>
        <taxon>Neoptera</taxon>
        <taxon>Endopterygota</taxon>
        <taxon>Coleoptera</taxon>
        <taxon>Polyphaga</taxon>
        <taxon>Cucujiformia</taxon>
        <taxon>Curculionidae</taxon>
        <taxon>Ceutorhynchinae</taxon>
        <taxon>Ceutorhynchus</taxon>
    </lineage>
</organism>
<evidence type="ECO:0000256" key="10">
    <source>
        <dbReference type="ARBA" id="ARBA00022989"/>
    </source>
</evidence>
<keyword evidence="11" id="KW-0915">Sodium</keyword>
<evidence type="ECO:0008006" key="21">
    <source>
        <dbReference type="Google" id="ProtNLM"/>
    </source>
</evidence>
<dbReference type="PANTHER" id="PTHR11523:SF46">
    <property type="entry name" value="SODIUM_POTASSIUM-TRANSPORTING ATPASE SUBUNIT BETA-2"/>
    <property type="match status" value="1"/>
</dbReference>
<comment type="function">
    <text evidence="17">This is the non-catalytic component of the active enzyme, which catalyzes the hydrolysis of ATP coupled with the exchange of Na(+) and K(+) ions across the plasma membrane. The beta subunit regulates, through assembly of alpha/beta heterodimers, the number of sodium pumps transported to the plasma membrane.</text>
</comment>
<evidence type="ECO:0000313" key="19">
    <source>
        <dbReference type="EMBL" id="CAG9768639.1"/>
    </source>
</evidence>
<keyword evidence="13 18" id="KW-0472">Membrane</keyword>
<comment type="similarity">
    <text evidence="2">Belongs to the X(+)/potassium ATPases subunit beta family.</text>
</comment>
<evidence type="ECO:0000256" key="13">
    <source>
        <dbReference type="ARBA" id="ARBA00023136"/>
    </source>
</evidence>
<evidence type="ECO:0000256" key="6">
    <source>
        <dbReference type="ARBA" id="ARBA00022607"/>
    </source>
</evidence>
<dbReference type="EMBL" id="OU892281">
    <property type="protein sequence ID" value="CAG9768639.1"/>
    <property type="molecule type" value="Genomic_DNA"/>
</dbReference>
<keyword evidence="5" id="KW-0633">Potassium transport</keyword>
<dbReference type="InterPro" id="IPR000402">
    <property type="entry name" value="Na/K_ATPase_sub_beta"/>
</dbReference>
<protein>
    <recommendedName>
        <fullName evidence="21">Sodium/potassium-transporting ATPase subunit beta-2</fullName>
    </recommendedName>
</protein>
<evidence type="ECO:0000256" key="18">
    <source>
        <dbReference type="SAM" id="Phobius"/>
    </source>
</evidence>
<keyword evidence="15" id="KW-0325">Glycoprotein</keyword>
<dbReference type="GO" id="GO:0001671">
    <property type="term" value="F:ATPase activator activity"/>
    <property type="evidence" value="ECO:0007669"/>
    <property type="project" value="TreeGrafter"/>
</dbReference>
<evidence type="ECO:0000256" key="3">
    <source>
        <dbReference type="ARBA" id="ARBA00022448"/>
    </source>
</evidence>
<dbReference type="GO" id="GO:0030007">
    <property type="term" value="P:intracellular potassium ion homeostasis"/>
    <property type="evidence" value="ECO:0007669"/>
    <property type="project" value="TreeGrafter"/>
</dbReference>
<evidence type="ECO:0000256" key="8">
    <source>
        <dbReference type="ARBA" id="ARBA00022958"/>
    </source>
</evidence>
<dbReference type="FunFam" id="2.60.40.1660:FF:000004">
    <property type="entry name" value="sodium/potassium-transporting ATPase subunit beta-2"/>
    <property type="match status" value="1"/>
</dbReference>
<dbReference type="Proteomes" id="UP001152799">
    <property type="component" value="Chromosome 5"/>
</dbReference>
<dbReference type="PANTHER" id="PTHR11523">
    <property type="entry name" value="SODIUM/POTASSIUM-DEPENDENT ATPASE BETA SUBUNIT"/>
    <property type="match status" value="1"/>
</dbReference>